<evidence type="ECO:0008006" key="5">
    <source>
        <dbReference type="Google" id="ProtNLM"/>
    </source>
</evidence>
<dbReference type="InterPro" id="IPR025584">
    <property type="entry name" value="Cthe_2159"/>
</dbReference>
<dbReference type="Pfam" id="PF14262">
    <property type="entry name" value="Cthe_2159"/>
    <property type="match status" value="1"/>
</dbReference>
<evidence type="ECO:0000313" key="3">
    <source>
        <dbReference type="EMBL" id="EIM57276.1"/>
    </source>
</evidence>
<dbReference type="OrthoDB" id="9812829at2"/>
<dbReference type="eggNOG" id="ENOG502Z8AD">
    <property type="taxonomic scope" value="Bacteria"/>
</dbReference>
<organism evidence="3 4">
    <name type="scientific">Eubacterium cellulosolvens (strain ATCC 43171 / JCM 9499 / 6)</name>
    <name type="common">Cillobacterium cellulosolvens</name>
    <dbReference type="NCBI Taxonomy" id="633697"/>
    <lineage>
        <taxon>Bacteria</taxon>
        <taxon>Bacillati</taxon>
        <taxon>Bacillota</taxon>
        <taxon>Clostridia</taxon>
        <taxon>Eubacteriales</taxon>
        <taxon>Eubacteriaceae</taxon>
        <taxon>Eubacterium</taxon>
    </lineage>
</organism>
<gene>
    <name evidence="3" type="ORF">EubceDRAFT1_1480</name>
</gene>
<evidence type="ECO:0000313" key="4">
    <source>
        <dbReference type="Proteomes" id="UP000005753"/>
    </source>
</evidence>
<evidence type="ECO:0000256" key="1">
    <source>
        <dbReference type="SAM" id="MobiDB-lite"/>
    </source>
</evidence>
<dbReference type="HOGENOM" id="CLU_021406_1_1_9"/>
<evidence type="ECO:0000256" key="2">
    <source>
        <dbReference type="SAM" id="SignalP"/>
    </source>
</evidence>
<feature type="signal peptide" evidence="2">
    <location>
        <begin position="1"/>
        <end position="30"/>
    </location>
</feature>
<keyword evidence="4" id="KW-1185">Reference proteome</keyword>
<dbReference type="Proteomes" id="UP000005753">
    <property type="component" value="Chromosome"/>
</dbReference>
<protein>
    <recommendedName>
        <fullName evidence="5">Carbohydrate-binding domain-containing protein</fullName>
    </recommendedName>
</protein>
<dbReference type="EMBL" id="CM001487">
    <property type="protein sequence ID" value="EIM57276.1"/>
    <property type="molecule type" value="Genomic_DNA"/>
</dbReference>
<accession>I5AU03</accession>
<feature type="compositionally biased region" description="Acidic residues" evidence="1">
    <location>
        <begin position="459"/>
        <end position="472"/>
    </location>
</feature>
<proteinExistence type="predicted"/>
<feature type="chain" id="PRO_5003700216" description="Carbohydrate-binding domain-containing protein" evidence="2">
    <location>
        <begin position="31"/>
        <end position="688"/>
    </location>
</feature>
<keyword evidence="2" id="KW-0732">Signal</keyword>
<feature type="region of interest" description="Disordered" evidence="1">
    <location>
        <begin position="375"/>
        <end position="488"/>
    </location>
</feature>
<name>I5AU03_EUBC6</name>
<sequence length="688" mass="72143">MKNNTYKAILATLLLTTLSTSLVSCGLSNALNTGSTSSVSSTSSCTLDVETTNAAVFTHDGEASVTLTSAATLSAVDAAAVKTAVTADMITIKDDDVYTNWASGSYTSIALSNDSVSVNGDGVTYEGTKITITSGGTYVFTGTLTDGSITVSTQKTEDVRIILNGVDITCSDGPVINVAEADKVTISLEKGTENSLSDAETHNNEELDAVIYSASDLVLNGEGSLTINAAFKDAVHSKDDLRILGGSYDITAADDGFVGKDALEVTDGNFNLNTQGDAFKSTNDEDENRGFIYITDGSFNVTSGDEAFQAVNQIQIENGEFNISAESKGISAGSVLLINNGSISVYKSYEALEAPCIFINDGTFDLKASDDGINTAGGEMDATSEENGRFSQPPSGDFKPEDGDFQKPDRDFKPEDGEFEKPSGDTDAASENSSTENTENNDKSQKPQRPDKEMSNDDASQEEGNGDLENSENSERPQLPDGGNFGGGMMETSSGYLFINGGTILISADGDGLDSNSCITQTGGDIIVEGPTNDGNGSLDYSGTYIMTGGSLLALGSSGMLQSISDSDQTTVHDLTVIFSENQKAGTDFAITDESGKELISYTSTREFSSAVYASASLEDQKSYNIQINGKTTGTATLSGIVTTVDETGAATQSRGDMGGNPPQMTDQSREKNTDEKSDQKQTEDTDI</sequence>
<feature type="compositionally biased region" description="Basic and acidic residues" evidence="1">
    <location>
        <begin position="668"/>
        <end position="688"/>
    </location>
</feature>
<reference evidence="3 4" key="2">
    <citation type="submission" date="2012-02" db="EMBL/GenBank/DDBJ databases">
        <title>Improved High-Quality Draft sequence of Eubacterium cellulosolvens 6.</title>
        <authorList>
            <consortium name="US DOE Joint Genome Institute"/>
            <person name="Lucas S."/>
            <person name="Han J."/>
            <person name="Lapidus A."/>
            <person name="Cheng J.-F."/>
            <person name="Goodwin L."/>
            <person name="Pitluck S."/>
            <person name="Peters L."/>
            <person name="Mikhailova N."/>
            <person name="Gu W."/>
            <person name="Detter J.C."/>
            <person name="Han C."/>
            <person name="Tapia R."/>
            <person name="Land M."/>
            <person name="Hauser L."/>
            <person name="Kyrpides N."/>
            <person name="Ivanova N."/>
            <person name="Pagani I."/>
            <person name="Johnson E."/>
            <person name="Mukhopadhyay B."/>
            <person name="Anderson I."/>
            <person name="Woyke T."/>
        </authorList>
    </citation>
    <scope>NUCLEOTIDE SEQUENCE [LARGE SCALE GENOMIC DNA]</scope>
    <source>
        <strain evidence="3 4">6</strain>
    </source>
</reference>
<feature type="compositionally biased region" description="Basic and acidic residues" evidence="1">
    <location>
        <begin position="398"/>
        <end position="424"/>
    </location>
</feature>
<dbReference type="AlphaFoldDB" id="I5AU03"/>
<reference evidence="3 4" key="1">
    <citation type="submission" date="2010-08" db="EMBL/GenBank/DDBJ databases">
        <authorList>
            <consortium name="US DOE Joint Genome Institute (JGI-PGF)"/>
            <person name="Lucas S."/>
            <person name="Copeland A."/>
            <person name="Lapidus A."/>
            <person name="Cheng J.-F."/>
            <person name="Bruce D."/>
            <person name="Goodwin L."/>
            <person name="Pitluck S."/>
            <person name="Land M.L."/>
            <person name="Hauser L."/>
            <person name="Chang Y.-J."/>
            <person name="Anderson I.J."/>
            <person name="Johnson E."/>
            <person name="Mulhopadhyay B."/>
            <person name="Kyrpides N."/>
            <person name="Woyke T.J."/>
        </authorList>
    </citation>
    <scope>NUCLEOTIDE SEQUENCE [LARGE SCALE GENOMIC DNA]</scope>
    <source>
        <strain evidence="3 4">6</strain>
    </source>
</reference>
<dbReference type="PROSITE" id="PS51257">
    <property type="entry name" value="PROKAR_LIPOPROTEIN"/>
    <property type="match status" value="1"/>
</dbReference>
<dbReference type="STRING" id="633697.EubceDRAFT1_1480"/>
<feature type="region of interest" description="Disordered" evidence="1">
    <location>
        <begin position="650"/>
        <end position="688"/>
    </location>
</feature>
<feature type="compositionally biased region" description="Basic and acidic residues" evidence="1">
    <location>
        <begin position="440"/>
        <end position="455"/>
    </location>
</feature>